<protein>
    <submittedName>
        <fullName evidence="1">Uncharacterized protein</fullName>
    </submittedName>
</protein>
<accession>A0ABV6QKA5</accession>
<gene>
    <name evidence="1" type="ORF">ACFFGN_12830</name>
</gene>
<organism evidence="1 2">
    <name type="scientific">Kribbella deserti</name>
    <dbReference type="NCBI Taxonomy" id="1926257"/>
    <lineage>
        <taxon>Bacteria</taxon>
        <taxon>Bacillati</taxon>
        <taxon>Actinomycetota</taxon>
        <taxon>Actinomycetes</taxon>
        <taxon>Propionibacteriales</taxon>
        <taxon>Kribbellaceae</taxon>
        <taxon>Kribbella</taxon>
    </lineage>
</organism>
<proteinExistence type="predicted"/>
<evidence type="ECO:0000313" key="2">
    <source>
        <dbReference type="Proteomes" id="UP001589890"/>
    </source>
</evidence>
<reference evidence="1 2" key="1">
    <citation type="submission" date="2024-09" db="EMBL/GenBank/DDBJ databases">
        <authorList>
            <person name="Sun Q."/>
            <person name="Mori K."/>
        </authorList>
    </citation>
    <scope>NUCLEOTIDE SEQUENCE [LARGE SCALE GENOMIC DNA]</scope>
    <source>
        <strain evidence="1 2">CGMCC 1.15906</strain>
    </source>
</reference>
<dbReference type="Proteomes" id="UP001589890">
    <property type="component" value="Unassembled WGS sequence"/>
</dbReference>
<comment type="caution">
    <text evidence="1">The sequence shown here is derived from an EMBL/GenBank/DDBJ whole genome shotgun (WGS) entry which is preliminary data.</text>
</comment>
<dbReference type="EMBL" id="JBHLTC010000014">
    <property type="protein sequence ID" value="MFC0624955.1"/>
    <property type="molecule type" value="Genomic_DNA"/>
</dbReference>
<evidence type="ECO:0000313" key="1">
    <source>
        <dbReference type="EMBL" id="MFC0624955.1"/>
    </source>
</evidence>
<sequence>MTYPATADELFRRHAEAALELSGAGQTAWNSRILQLTSGQLAVALWDGSLALDGPEVLAPIEEMYGAAGARHDPATLVRYRDALATLLHEQSHFLGPAGATQADARAAFNRPGALELEEGVAEAWAQDNLNAYLHLLGIDQVAPGITAVPSTQSYPQYTPAVRELVAGLATDTGRSPPDVLTELSNQTAEGQWPLVAHLSGLVPGTAAEDTMRQEFARLTAVTGVNESRAIGRQALAEARQAVAGARQPGTEAGRAVTGGRVRASATTRVEANGRSWS</sequence>
<name>A0ABV6QKA5_9ACTN</name>
<dbReference type="RefSeq" id="WP_380046857.1">
    <property type="nucleotide sequence ID" value="NZ_JBHLTC010000014.1"/>
</dbReference>
<keyword evidence="2" id="KW-1185">Reference proteome</keyword>